<reference evidence="1 2" key="1">
    <citation type="submission" date="2009-03" db="EMBL/GenBank/DDBJ databases">
        <title>Comparison of the complete genome sequences of Rhodococcus erythropolis PR4 and Rhodococcus opacus B4.</title>
        <authorList>
            <person name="Takarada H."/>
            <person name="Sekine M."/>
            <person name="Hosoyama A."/>
            <person name="Yamada R."/>
            <person name="Fujisawa T."/>
            <person name="Omata S."/>
            <person name="Shimizu A."/>
            <person name="Tsukatani N."/>
            <person name="Tanikawa S."/>
            <person name="Fujita N."/>
            <person name="Harayama S."/>
        </authorList>
    </citation>
    <scope>NUCLEOTIDE SEQUENCE [LARGE SCALE GENOMIC DNA]</scope>
    <source>
        <strain evidence="1 2">B4</strain>
    </source>
</reference>
<accession>C1B6F5</accession>
<dbReference type="KEGG" id="rop:ROP_30110"/>
<dbReference type="Proteomes" id="UP000002212">
    <property type="component" value="Chromosome"/>
</dbReference>
<dbReference type="STRING" id="632772.ROP_30110"/>
<organism evidence="1 2">
    <name type="scientific">Rhodococcus opacus (strain B4)</name>
    <dbReference type="NCBI Taxonomy" id="632772"/>
    <lineage>
        <taxon>Bacteria</taxon>
        <taxon>Bacillati</taxon>
        <taxon>Actinomycetota</taxon>
        <taxon>Actinomycetes</taxon>
        <taxon>Mycobacteriales</taxon>
        <taxon>Nocardiaceae</taxon>
        <taxon>Rhodococcus</taxon>
    </lineage>
</organism>
<proteinExistence type="predicted"/>
<name>C1B6F5_RHOOB</name>
<evidence type="ECO:0000313" key="2">
    <source>
        <dbReference type="Proteomes" id="UP000002212"/>
    </source>
</evidence>
<dbReference type="HOGENOM" id="CLU_2993756_0_0_11"/>
<protein>
    <submittedName>
        <fullName evidence="1">Uncharacterized protein</fullName>
    </submittedName>
</protein>
<evidence type="ECO:0000313" key="1">
    <source>
        <dbReference type="EMBL" id="BAH51258.1"/>
    </source>
</evidence>
<dbReference type="EMBL" id="AP011115">
    <property type="protein sequence ID" value="BAH51258.1"/>
    <property type="molecule type" value="Genomic_DNA"/>
</dbReference>
<dbReference type="AlphaFoldDB" id="C1B6F5"/>
<gene>
    <name evidence="1" type="ordered locus">ROP_30110</name>
</gene>
<sequence>MGPSGENVTIHWPMFVTYTFDLSTLKVVREVTFTDEPAVAEKFAAVGRLSPARNPVA</sequence>